<protein>
    <submittedName>
        <fullName evidence="1">Unnamed protein product</fullName>
    </submittedName>
</protein>
<sequence>MPIPPPQYDTVLLREHLYQDLKHDWLVIPPQVDEPGFKPIHEVGLGLFKYNLVDVDKISPGTSDSSTSPIDAGHLNVLKYLFVLSVCSLTIFQIGKFILKQFRSTTMKYKVSLKDKDYQPVSLSPQMDQMNDIENNYIIEKQASMARSRSNSPFEYSTQLEDGGLGIYTPAYSHSCHTSISSSILPPSLVNSPSSPITISSPSLPSLSTMSMSTAPSSGLSSSGNSGDKLSSIIPTKIAQDPSLMHLMGNLKIQ</sequence>
<keyword evidence="2" id="KW-1185">Reference proteome</keyword>
<comment type="caution">
    <text evidence="1">The sequence shown here is derived from an EMBL/GenBank/DDBJ whole genome shotgun (WGS) entry which is preliminary data.</text>
</comment>
<gene>
    <name evidence="1" type="ORF">Amon02_000363300</name>
</gene>
<evidence type="ECO:0000313" key="2">
    <source>
        <dbReference type="Proteomes" id="UP001165064"/>
    </source>
</evidence>
<evidence type="ECO:0000313" key="1">
    <source>
        <dbReference type="EMBL" id="GME78838.1"/>
    </source>
</evidence>
<organism evidence="1 2">
    <name type="scientific">Ambrosiozyma monospora</name>
    <name type="common">Yeast</name>
    <name type="synonym">Endomycopsis monosporus</name>
    <dbReference type="NCBI Taxonomy" id="43982"/>
    <lineage>
        <taxon>Eukaryota</taxon>
        <taxon>Fungi</taxon>
        <taxon>Dikarya</taxon>
        <taxon>Ascomycota</taxon>
        <taxon>Saccharomycotina</taxon>
        <taxon>Pichiomycetes</taxon>
        <taxon>Pichiales</taxon>
        <taxon>Pichiaceae</taxon>
        <taxon>Ambrosiozyma</taxon>
    </lineage>
</organism>
<dbReference type="EMBL" id="BSXS01002344">
    <property type="protein sequence ID" value="GME78838.1"/>
    <property type="molecule type" value="Genomic_DNA"/>
</dbReference>
<accession>A0ACB5T0X5</accession>
<reference evidence="1" key="1">
    <citation type="submission" date="2023-04" db="EMBL/GenBank/DDBJ databases">
        <title>Ambrosiozyma monospora NBRC 10751.</title>
        <authorList>
            <person name="Ichikawa N."/>
            <person name="Sato H."/>
            <person name="Tonouchi N."/>
        </authorList>
    </citation>
    <scope>NUCLEOTIDE SEQUENCE</scope>
    <source>
        <strain evidence="1">NBRC 10751</strain>
    </source>
</reference>
<dbReference type="Proteomes" id="UP001165064">
    <property type="component" value="Unassembled WGS sequence"/>
</dbReference>
<proteinExistence type="predicted"/>
<name>A0ACB5T0X5_AMBMO</name>